<name>A0A9N9ZKL5_9HYPO</name>
<gene>
    <name evidence="2" type="ORF">CSOL1703_00006980</name>
</gene>
<proteinExistence type="predicted"/>
<evidence type="ECO:0000313" key="2">
    <source>
        <dbReference type="EMBL" id="CAH0057207.1"/>
    </source>
</evidence>
<organism evidence="2 3">
    <name type="scientific">Clonostachys solani</name>
    <dbReference type="NCBI Taxonomy" id="160281"/>
    <lineage>
        <taxon>Eukaryota</taxon>
        <taxon>Fungi</taxon>
        <taxon>Dikarya</taxon>
        <taxon>Ascomycota</taxon>
        <taxon>Pezizomycotina</taxon>
        <taxon>Sordariomycetes</taxon>
        <taxon>Hypocreomycetidae</taxon>
        <taxon>Hypocreales</taxon>
        <taxon>Bionectriaceae</taxon>
        <taxon>Clonostachys</taxon>
    </lineage>
</organism>
<protein>
    <submittedName>
        <fullName evidence="2">Uncharacterized protein</fullName>
    </submittedName>
</protein>
<keyword evidence="1" id="KW-0812">Transmembrane</keyword>
<reference evidence="2" key="1">
    <citation type="submission" date="2021-10" db="EMBL/GenBank/DDBJ databases">
        <authorList>
            <person name="Piombo E."/>
        </authorList>
    </citation>
    <scope>NUCLEOTIDE SEQUENCE</scope>
</reference>
<keyword evidence="1" id="KW-0472">Membrane</keyword>
<accession>A0A9N9ZKL5</accession>
<dbReference type="Proteomes" id="UP000775872">
    <property type="component" value="Unassembled WGS sequence"/>
</dbReference>
<keyword evidence="1" id="KW-1133">Transmembrane helix</keyword>
<comment type="caution">
    <text evidence="2">The sequence shown here is derived from an EMBL/GenBank/DDBJ whole genome shotgun (WGS) entry which is preliminary data.</text>
</comment>
<keyword evidence="3" id="KW-1185">Reference proteome</keyword>
<sequence>MMILLYTIIRDKLVIDKGVLYFKIEAASLINYFLCLVIYRVLYYNSGSIHIGPSLVDPTNKVKLYPLDLSINANYIRKLHYKGIGCGKTILSVTMLDYLIKGSSYLILSFFFDFSNKPRLAFDKSALGYFLYNAHSLRAGYYRSGAIDELILRDELLC</sequence>
<dbReference type="EMBL" id="CABFOC020000074">
    <property type="protein sequence ID" value="CAH0057207.1"/>
    <property type="molecule type" value="Genomic_DNA"/>
</dbReference>
<evidence type="ECO:0000256" key="1">
    <source>
        <dbReference type="SAM" id="Phobius"/>
    </source>
</evidence>
<dbReference type="AlphaFoldDB" id="A0A9N9ZKL5"/>
<feature type="transmembrane region" description="Helical" evidence="1">
    <location>
        <begin position="20"/>
        <end position="42"/>
    </location>
</feature>
<evidence type="ECO:0000313" key="3">
    <source>
        <dbReference type="Proteomes" id="UP000775872"/>
    </source>
</evidence>